<dbReference type="SUPFAM" id="SSF54909">
    <property type="entry name" value="Dimeric alpha+beta barrel"/>
    <property type="match status" value="1"/>
</dbReference>
<keyword evidence="3" id="KW-0804">Transcription</keyword>
<dbReference type="InterPro" id="IPR036390">
    <property type="entry name" value="WH_DNA-bd_sf"/>
</dbReference>
<gene>
    <name evidence="5" type="ORF">ACFQ14_14300</name>
</gene>
<dbReference type="InterPro" id="IPR019887">
    <property type="entry name" value="Tscrpt_reg_AsnC/Lrp_C"/>
</dbReference>
<proteinExistence type="predicted"/>
<dbReference type="InterPro" id="IPR019885">
    <property type="entry name" value="Tscrpt_reg_HTH_AsnC-type_CS"/>
</dbReference>
<dbReference type="Gene3D" id="1.10.10.10">
    <property type="entry name" value="Winged helix-like DNA-binding domain superfamily/Winged helix DNA-binding domain"/>
    <property type="match status" value="1"/>
</dbReference>
<dbReference type="SUPFAM" id="SSF46785">
    <property type="entry name" value="Winged helix' DNA-binding domain"/>
    <property type="match status" value="1"/>
</dbReference>
<feature type="domain" description="HTH asnC-type" evidence="4">
    <location>
        <begin position="3"/>
        <end position="64"/>
    </location>
</feature>
<dbReference type="PROSITE" id="PS50956">
    <property type="entry name" value="HTH_ASNC_2"/>
    <property type="match status" value="1"/>
</dbReference>
<evidence type="ECO:0000256" key="3">
    <source>
        <dbReference type="ARBA" id="ARBA00023163"/>
    </source>
</evidence>
<keyword evidence="2" id="KW-0238">DNA-binding</keyword>
<evidence type="ECO:0000313" key="5">
    <source>
        <dbReference type="EMBL" id="MFD0917578.1"/>
    </source>
</evidence>
<dbReference type="PRINTS" id="PR00033">
    <property type="entry name" value="HTHASNC"/>
</dbReference>
<dbReference type="InterPro" id="IPR019888">
    <property type="entry name" value="Tscrpt_reg_AsnC-like"/>
</dbReference>
<keyword evidence="6" id="KW-1185">Reference proteome</keyword>
<dbReference type="PANTHER" id="PTHR30154">
    <property type="entry name" value="LEUCINE-RESPONSIVE REGULATORY PROTEIN"/>
    <property type="match status" value="1"/>
</dbReference>
<dbReference type="Proteomes" id="UP001597101">
    <property type="component" value="Unassembled WGS sequence"/>
</dbReference>
<keyword evidence="1" id="KW-0805">Transcription regulation</keyword>
<dbReference type="Pfam" id="PF01037">
    <property type="entry name" value="AsnC_trans_reg"/>
    <property type="match status" value="1"/>
</dbReference>
<name>A0ABW3FIG4_9HYPH</name>
<dbReference type="InterPro" id="IPR036388">
    <property type="entry name" value="WH-like_DNA-bd_sf"/>
</dbReference>
<dbReference type="RefSeq" id="WP_377213443.1">
    <property type="nucleotide sequence ID" value="NZ_JBHTJV010000013.1"/>
</dbReference>
<organism evidence="5 6">
    <name type="scientific">Pseudahrensia aquimaris</name>
    <dbReference type="NCBI Taxonomy" id="744461"/>
    <lineage>
        <taxon>Bacteria</taxon>
        <taxon>Pseudomonadati</taxon>
        <taxon>Pseudomonadota</taxon>
        <taxon>Alphaproteobacteria</taxon>
        <taxon>Hyphomicrobiales</taxon>
        <taxon>Ahrensiaceae</taxon>
        <taxon>Pseudahrensia</taxon>
    </lineage>
</organism>
<dbReference type="Pfam" id="PF13412">
    <property type="entry name" value="HTH_24"/>
    <property type="match status" value="1"/>
</dbReference>
<accession>A0ABW3FIG4</accession>
<protein>
    <submittedName>
        <fullName evidence="5">Lrp/AsnC family transcriptional regulator</fullName>
    </submittedName>
</protein>
<dbReference type="EMBL" id="JBHTJV010000013">
    <property type="protein sequence ID" value="MFD0917578.1"/>
    <property type="molecule type" value="Genomic_DNA"/>
</dbReference>
<reference evidence="6" key="1">
    <citation type="journal article" date="2019" name="Int. J. Syst. Evol. Microbiol.">
        <title>The Global Catalogue of Microorganisms (GCM) 10K type strain sequencing project: providing services to taxonomists for standard genome sequencing and annotation.</title>
        <authorList>
            <consortium name="The Broad Institute Genomics Platform"/>
            <consortium name="The Broad Institute Genome Sequencing Center for Infectious Disease"/>
            <person name="Wu L."/>
            <person name="Ma J."/>
        </authorList>
    </citation>
    <scope>NUCLEOTIDE SEQUENCE [LARGE SCALE GENOMIC DNA]</scope>
    <source>
        <strain evidence="6">CCUG 60023</strain>
    </source>
</reference>
<dbReference type="Gene3D" id="3.30.70.920">
    <property type="match status" value="1"/>
</dbReference>
<dbReference type="SMART" id="SM00344">
    <property type="entry name" value="HTH_ASNC"/>
    <property type="match status" value="1"/>
</dbReference>
<evidence type="ECO:0000256" key="2">
    <source>
        <dbReference type="ARBA" id="ARBA00023125"/>
    </source>
</evidence>
<dbReference type="CDD" id="cd00090">
    <property type="entry name" value="HTH_ARSR"/>
    <property type="match status" value="1"/>
</dbReference>
<dbReference type="InterPro" id="IPR011991">
    <property type="entry name" value="ArsR-like_HTH"/>
</dbReference>
<dbReference type="PANTHER" id="PTHR30154:SF46">
    <property type="entry name" value="TRANSCRIPTIONAL REGULATORY PROTEIN"/>
    <property type="match status" value="1"/>
</dbReference>
<sequence>MELDAIDRSILTELQRDARVPNVQLAERVGLSPSACSRRVDALEKSGIVRGYHARLSSKALGHPIVVIVYITLEGQSVAQLADFEAAVKKCPNVLVCYLMSGESDYLLRVAAQDLEDYERIHKEWLSSMPGVARMTSSFALREVINRPSVEIGSFA</sequence>
<dbReference type="InterPro" id="IPR000485">
    <property type="entry name" value="AsnC-type_HTH_dom"/>
</dbReference>
<evidence type="ECO:0000313" key="6">
    <source>
        <dbReference type="Proteomes" id="UP001597101"/>
    </source>
</evidence>
<dbReference type="InterPro" id="IPR011008">
    <property type="entry name" value="Dimeric_a/b-barrel"/>
</dbReference>
<evidence type="ECO:0000256" key="1">
    <source>
        <dbReference type="ARBA" id="ARBA00023015"/>
    </source>
</evidence>
<evidence type="ECO:0000259" key="4">
    <source>
        <dbReference type="PROSITE" id="PS50956"/>
    </source>
</evidence>
<dbReference type="PROSITE" id="PS00519">
    <property type="entry name" value="HTH_ASNC_1"/>
    <property type="match status" value="1"/>
</dbReference>
<comment type="caution">
    <text evidence="5">The sequence shown here is derived from an EMBL/GenBank/DDBJ whole genome shotgun (WGS) entry which is preliminary data.</text>
</comment>